<dbReference type="Proteomes" id="UP000499080">
    <property type="component" value="Unassembled WGS sequence"/>
</dbReference>
<sequence length="120" mass="13880">MSGVTRYNVRRYNTTRAVSFREILELANSKIAHTLFYEWSILGSLYSAIYLDDFTTTFAWPFHLLLRHHHLFRKVAHIAAASTHLLSSSFSQYWGFCASAVWTRPFTSSASDRWCHLVGC</sequence>
<proteinExistence type="predicted"/>
<name>A0A4Y2P2G3_ARAVE</name>
<accession>A0A4Y2P2G3</accession>
<organism evidence="1 2">
    <name type="scientific">Araneus ventricosus</name>
    <name type="common">Orbweaver spider</name>
    <name type="synonym">Epeira ventricosa</name>
    <dbReference type="NCBI Taxonomy" id="182803"/>
    <lineage>
        <taxon>Eukaryota</taxon>
        <taxon>Metazoa</taxon>
        <taxon>Ecdysozoa</taxon>
        <taxon>Arthropoda</taxon>
        <taxon>Chelicerata</taxon>
        <taxon>Arachnida</taxon>
        <taxon>Araneae</taxon>
        <taxon>Araneomorphae</taxon>
        <taxon>Entelegynae</taxon>
        <taxon>Araneoidea</taxon>
        <taxon>Araneidae</taxon>
        <taxon>Araneus</taxon>
    </lineage>
</organism>
<dbReference type="EMBL" id="BGPR01010183">
    <property type="protein sequence ID" value="GBN44710.1"/>
    <property type="molecule type" value="Genomic_DNA"/>
</dbReference>
<evidence type="ECO:0000313" key="2">
    <source>
        <dbReference type="Proteomes" id="UP000499080"/>
    </source>
</evidence>
<dbReference type="AlphaFoldDB" id="A0A4Y2P2G3"/>
<gene>
    <name evidence="1" type="ORF">AVEN_173916_1</name>
</gene>
<protein>
    <submittedName>
        <fullName evidence="1">Uncharacterized protein</fullName>
    </submittedName>
</protein>
<comment type="caution">
    <text evidence="1">The sequence shown here is derived from an EMBL/GenBank/DDBJ whole genome shotgun (WGS) entry which is preliminary data.</text>
</comment>
<keyword evidence="2" id="KW-1185">Reference proteome</keyword>
<reference evidence="1 2" key="1">
    <citation type="journal article" date="2019" name="Sci. Rep.">
        <title>Orb-weaving spider Araneus ventricosus genome elucidates the spidroin gene catalogue.</title>
        <authorList>
            <person name="Kono N."/>
            <person name="Nakamura H."/>
            <person name="Ohtoshi R."/>
            <person name="Moran D.A.P."/>
            <person name="Shinohara A."/>
            <person name="Yoshida Y."/>
            <person name="Fujiwara M."/>
            <person name="Mori M."/>
            <person name="Tomita M."/>
            <person name="Arakawa K."/>
        </authorList>
    </citation>
    <scope>NUCLEOTIDE SEQUENCE [LARGE SCALE GENOMIC DNA]</scope>
</reference>
<evidence type="ECO:0000313" key="1">
    <source>
        <dbReference type="EMBL" id="GBN44710.1"/>
    </source>
</evidence>